<protein>
    <submittedName>
        <fullName evidence="6">Ribosomal protein</fullName>
    </submittedName>
</protein>
<reference evidence="6" key="1">
    <citation type="submission" date="2022-07" db="EMBL/GenBank/DDBJ databases">
        <title>Phylogenomic reconstructions and comparative analyses of Kickxellomycotina fungi.</title>
        <authorList>
            <person name="Reynolds N.K."/>
            <person name="Stajich J.E."/>
            <person name="Barry K."/>
            <person name="Grigoriev I.V."/>
            <person name="Crous P."/>
            <person name="Smith M.E."/>
        </authorList>
    </citation>
    <scope>NUCLEOTIDE SEQUENCE</scope>
    <source>
        <strain evidence="6">RSA 567</strain>
    </source>
</reference>
<dbReference type="InterPro" id="IPR022803">
    <property type="entry name" value="Ribosomal_uL5_dom_sf"/>
</dbReference>
<dbReference type="GO" id="GO:1990904">
    <property type="term" value="C:ribonucleoprotein complex"/>
    <property type="evidence" value="ECO:0007669"/>
    <property type="project" value="UniProtKB-KW"/>
</dbReference>
<evidence type="ECO:0000256" key="1">
    <source>
        <dbReference type="ARBA" id="ARBA00008553"/>
    </source>
</evidence>
<evidence type="ECO:0000256" key="2">
    <source>
        <dbReference type="ARBA" id="ARBA00022980"/>
    </source>
</evidence>
<dbReference type="InterPro" id="IPR002132">
    <property type="entry name" value="Ribosomal_uL5"/>
</dbReference>
<accession>A0A9W8BBB9</accession>
<name>A0A9W8BBB9_9FUNG</name>
<keyword evidence="3" id="KW-0687">Ribonucleoprotein</keyword>
<keyword evidence="2 6" id="KW-0689">Ribosomal protein</keyword>
<feature type="region of interest" description="Disordered" evidence="4">
    <location>
        <begin position="73"/>
        <end position="122"/>
    </location>
</feature>
<dbReference type="Gene3D" id="3.30.1440.10">
    <property type="match status" value="1"/>
</dbReference>
<dbReference type="GO" id="GO:0005840">
    <property type="term" value="C:ribosome"/>
    <property type="evidence" value="ECO:0007669"/>
    <property type="project" value="UniProtKB-KW"/>
</dbReference>
<dbReference type="PANTHER" id="PTHR11994">
    <property type="entry name" value="60S RIBOSOMAL PROTEIN L11-RELATED"/>
    <property type="match status" value="1"/>
</dbReference>
<dbReference type="SUPFAM" id="SSF55282">
    <property type="entry name" value="RL5-like"/>
    <property type="match status" value="1"/>
</dbReference>
<evidence type="ECO:0000256" key="3">
    <source>
        <dbReference type="ARBA" id="ARBA00023274"/>
    </source>
</evidence>
<dbReference type="GO" id="GO:0006412">
    <property type="term" value="P:translation"/>
    <property type="evidence" value="ECO:0007669"/>
    <property type="project" value="InterPro"/>
</dbReference>
<feature type="domain" description="Large ribosomal subunit protein uL5 C-terminal" evidence="5">
    <location>
        <begin position="178"/>
        <end position="275"/>
    </location>
</feature>
<keyword evidence="7" id="KW-1185">Reference proteome</keyword>
<dbReference type="InterPro" id="IPR031309">
    <property type="entry name" value="Ribosomal_uL5_C"/>
</dbReference>
<dbReference type="Pfam" id="PF00673">
    <property type="entry name" value="Ribosomal_L5_C"/>
    <property type="match status" value="1"/>
</dbReference>
<comment type="similarity">
    <text evidence="1">Belongs to the universal ribosomal protein uL5 family.</text>
</comment>
<sequence length="294" mass="32446">MVAGRQLFRTLSGRCQIPAAIRASALQTRPTALPQARTLSTTVTAAHHSRFREYYNHTLRDCMMALAYEHPERHDPSKLAAADQAEASTPGPVHDTPPNPKRKLVKKRPKRGPPPPSSPEAIYGLTDITVHMRMKEAIENKYNLLSGLMAIQLITGKRGEVVYSKSDAAAWKLRKNMPIATKVTLTGDDMYAFLEKLVEVVLPRLKEWPGLSGSAGDGNGSIAFGFEPHTLGLFPDIEGVYDMIPRITGFDIIINTMAPRDPPARLLLSGFQLPFYKGHPNKRRPVLAGRPAKP</sequence>
<dbReference type="Proteomes" id="UP001151582">
    <property type="component" value="Unassembled WGS sequence"/>
</dbReference>
<gene>
    <name evidence="6" type="primary">mrpl7</name>
    <name evidence="6" type="ORF">H4R34_001136</name>
</gene>
<evidence type="ECO:0000313" key="7">
    <source>
        <dbReference type="Proteomes" id="UP001151582"/>
    </source>
</evidence>
<dbReference type="AlphaFoldDB" id="A0A9W8BBB9"/>
<evidence type="ECO:0000313" key="6">
    <source>
        <dbReference type="EMBL" id="KAJ1983665.1"/>
    </source>
</evidence>
<dbReference type="GO" id="GO:0003735">
    <property type="term" value="F:structural constituent of ribosome"/>
    <property type="evidence" value="ECO:0007669"/>
    <property type="project" value="InterPro"/>
</dbReference>
<comment type="caution">
    <text evidence="6">The sequence shown here is derived from an EMBL/GenBank/DDBJ whole genome shotgun (WGS) entry which is preliminary data.</text>
</comment>
<organism evidence="6 7">
    <name type="scientific">Dimargaris verticillata</name>
    <dbReference type="NCBI Taxonomy" id="2761393"/>
    <lineage>
        <taxon>Eukaryota</taxon>
        <taxon>Fungi</taxon>
        <taxon>Fungi incertae sedis</taxon>
        <taxon>Zoopagomycota</taxon>
        <taxon>Kickxellomycotina</taxon>
        <taxon>Dimargaritomycetes</taxon>
        <taxon>Dimargaritales</taxon>
        <taxon>Dimargaritaceae</taxon>
        <taxon>Dimargaris</taxon>
    </lineage>
</organism>
<feature type="compositionally biased region" description="Basic residues" evidence="4">
    <location>
        <begin position="100"/>
        <end position="111"/>
    </location>
</feature>
<evidence type="ECO:0000259" key="5">
    <source>
        <dbReference type="Pfam" id="PF00673"/>
    </source>
</evidence>
<evidence type="ECO:0000256" key="4">
    <source>
        <dbReference type="SAM" id="MobiDB-lite"/>
    </source>
</evidence>
<proteinExistence type="inferred from homology"/>
<dbReference type="EMBL" id="JANBQB010000045">
    <property type="protein sequence ID" value="KAJ1983665.1"/>
    <property type="molecule type" value="Genomic_DNA"/>
</dbReference>
<dbReference type="OrthoDB" id="539541at2759"/>